<feature type="compositionally biased region" description="Basic residues" evidence="2">
    <location>
        <begin position="19"/>
        <end position="49"/>
    </location>
</feature>
<feature type="compositionally biased region" description="Low complexity" evidence="2">
    <location>
        <begin position="251"/>
        <end position="262"/>
    </location>
</feature>
<feature type="compositionally biased region" description="Acidic residues" evidence="2">
    <location>
        <begin position="300"/>
        <end position="309"/>
    </location>
</feature>
<dbReference type="EMBL" id="CAJNOE010000319">
    <property type="protein sequence ID" value="CAF1146314.1"/>
    <property type="molecule type" value="Genomic_DNA"/>
</dbReference>
<evidence type="ECO:0000313" key="5">
    <source>
        <dbReference type="Proteomes" id="UP000663860"/>
    </source>
</evidence>
<feature type="region of interest" description="Disordered" evidence="2">
    <location>
        <begin position="1"/>
        <end position="58"/>
    </location>
</feature>
<feature type="compositionally biased region" description="Basic residues" evidence="2">
    <location>
        <begin position="236"/>
        <end position="246"/>
    </location>
</feature>
<dbReference type="SUPFAM" id="SSF48403">
    <property type="entry name" value="Ankyrin repeat"/>
    <property type="match status" value="1"/>
</dbReference>
<evidence type="ECO:0000313" key="4">
    <source>
        <dbReference type="EMBL" id="CAF4240098.1"/>
    </source>
</evidence>
<proteinExistence type="predicted"/>
<accession>A0A814SED4</accession>
<dbReference type="Gene3D" id="1.25.40.20">
    <property type="entry name" value="Ankyrin repeat-containing domain"/>
    <property type="match status" value="1"/>
</dbReference>
<feature type="region of interest" description="Disordered" evidence="2">
    <location>
        <begin position="90"/>
        <end position="110"/>
    </location>
</feature>
<protein>
    <submittedName>
        <fullName evidence="3">Uncharacterized protein</fullName>
    </submittedName>
</protein>
<dbReference type="EMBL" id="CAJOBB010010143">
    <property type="protein sequence ID" value="CAF4240098.1"/>
    <property type="molecule type" value="Genomic_DNA"/>
</dbReference>
<evidence type="ECO:0000313" key="3">
    <source>
        <dbReference type="EMBL" id="CAF1146314.1"/>
    </source>
</evidence>
<dbReference type="InterPro" id="IPR002110">
    <property type="entry name" value="Ankyrin_rpt"/>
</dbReference>
<reference evidence="3" key="1">
    <citation type="submission" date="2021-02" db="EMBL/GenBank/DDBJ databases">
        <authorList>
            <person name="Nowell W R."/>
        </authorList>
    </citation>
    <scope>NUCLEOTIDE SEQUENCE</scope>
</reference>
<evidence type="ECO:0000256" key="1">
    <source>
        <dbReference type="PROSITE-ProRule" id="PRU00023"/>
    </source>
</evidence>
<dbReference type="SMART" id="SM00248">
    <property type="entry name" value="ANK"/>
    <property type="match status" value="1"/>
</dbReference>
<keyword evidence="1" id="KW-0040">ANK repeat</keyword>
<dbReference type="PROSITE" id="PS50088">
    <property type="entry name" value="ANK_REPEAT"/>
    <property type="match status" value="1"/>
</dbReference>
<evidence type="ECO:0000256" key="2">
    <source>
        <dbReference type="SAM" id="MobiDB-lite"/>
    </source>
</evidence>
<gene>
    <name evidence="3" type="ORF">IZO911_LOCUS25519</name>
    <name evidence="4" type="ORF">KXQ929_LOCUS42222</name>
</gene>
<name>A0A814SED4_9BILA</name>
<sequence length="522" mass="59412">MDTSTSSSSDDESIVVNKKTSKKVVIKRPKKVEKKKNVSIKSKSKKQTRSKNTNIRQKSQNTYGLDGTYWSLTPPSNSITKPVINYSKLNGDDSSSEDSISTVSKNSSSDDDDILYENKTFVTCRNSSDGFYLCQILQDVYKHTKKISIRWCSVIGEKGDDTEISIRTRFNLTYMDKLDPCTILYIIPNIIHHEDDTLALKKQDIVETKRLLQKSIHGESLSSDDMMDLSTEHSSPKKKSANHIHFKSNSEESNSSASSTESVPTNKKRKIRSNTKKSRKQPPKKRVRKTPVKRTTDVSESSDNDENEDDTPKKKKTKKPVRVRKTQLFKVHSNSTLEENSAVKVYDKEPFFEDNLSVPFISSFVQSKLAIRAVLLNDTKLLKSLIDDVDHVCSVHVNRGLYNDLTPLHYAIKNNNIEMVKILLDDIKTPKKNRCPFPTVSMVTQSTGSANVHTFGFRTAQLMASRGAKEGNNALDKERMTSQRLENNIELIQYAMKNNCSREIYELLFKLFKNTVRIHISY</sequence>
<dbReference type="Pfam" id="PF12796">
    <property type="entry name" value="Ank_2"/>
    <property type="match status" value="1"/>
</dbReference>
<feature type="repeat" description="ANK" evidence="1">
    <location>
        <begin position="403"/>
        <end position="425"/>
    </location>
</feature>
<dbReference type="Proteomes" id="UP000663868">
    <property type="component" value="Unassembled WGS sequence"/>
</dbReference>
<dbReference type="InterPro" id="IPR036770">
    <property type="entry name" value="Ankyrin_rpt-contain_sf"/>
</dbReference>
<dbReference type="Proteomes" id="UP000663860">
    <property type="component" value="Unassembled WGS sequence"/>
</dbReference>
<feature type="compositionally biased region" description="Basic residues" evidence="2">
    <location>
        <begin position="266"/>
        <end position="292"/>
    </location>
</feature>
<dbReference type="PROSITE" id="PS50297">
    <property type="entry name" value="ANK_REP_REGION"/>
    <property type="match status" value="1"/>
</dbReference>
<comment type="caution">
    <text evidence="3">The sequence shown here is derived from an EMBL/GenBank/DDBJ whole genome shotgun (WGS) entry which is preliminary data.</text>
</comment>
<organism evidence="3 5">
    <name type="scientific">Adineta steineri</name>
    <dbReference type="NCBI Taxonomy" id="433720"/>
    <lineage>
        <taxon>Eukaryota</taxon>
        <taxon>Metazoa</taxon>
        <taxon>Spiralia</taxon>
        <taxon>Gnathifera</taxon>
        <taxon>Rotifera</taxon>
        <taxon>Eurotatoria</taxon>
        <taxon>Bdelloidea</taxon>
        <taxon>Adinetida</taxon>
        <taxon>Adinetidae</taxon>
        <taxon>Adineta</taxon>
    </lineage>
</organism>
<feature type="region of interest" description="Disordered" evidence="2">
    <location>
        <begin position="222"/>
        <end position="323"/>
    </location>
</feature>
<feature type="compositionally biased region" description="Basic residues" evidence="2">
    <location>
        <begin position="313"/>
        <end position="323"/>
    </location>
</feature>
<dbReference type="AlphaFoldDB" id="A0A814SED4"/>
<feature type="compositionally biased region" description="Low complexity" evidence="2">
    <location>
        <begin position="1"/>
        <end position="18"/>
    </location>
</feature>